<evidence type="ECO:0000256" key="1">
    <source>
        <dbReference type="SAM" id="MobiDB-lite"/>
    </source>
</evidence>
<keyword evidence="3" id="KW-1185">Reference proteome</keyword>
<evidence type="ECO:0000313" key="3">
    <source>
        <dbReference type="Proteomes" id="UP000215441"/>
    </source>
</evidence>
<feature type="compositionally biased region" description="Basic and acidic residues" evidence="1">
    <location>
        <begin position="28"/>
        <end position="52"/>
    </location>
</feature>
<dbReference type="EMBL" id="NOIG01000011">
    <property type="protein sequence ID" value="OYD48651.1"/>
    <property type="molecule type" value="Genomic_DNA"/>
</dbReference>
<protein>
    <submittedName>
        <fullName evidence="2">Uncharacterized protein</fullName>
    </submittedName>
</protein>
<comment type="caution">
    <text evidence="2">The sequence shown here is derived from an EMBL/GenBank/DDBJ whole genome shotgun (WGS) entry which is preliminary data.</text>
</comment>
<feature type="compositionally biased region" description="Basic and acidic residues" evidence="1">
    <location>
        <begin position="1"/>
        <end position="21"/>
    </location>
</feature>
<proteinExistence type="predicted"/>
<reference evidence="2 3" key="1">
    <citation type="submission" date="2017-07" db="EMBL/GenBank/DDBJ databases">
        <title>Acidovorax KNDSW TSA 6 genome sequence and assembly.</title>
        <authorList>
            <person name="Mayilraj S."/>
        </authorList>
    </citation>
    <scope>NUCLEOTIDE SEQUENCE [LARGE SCALE GENOMIC DNA]</scope>
    <source>
        <strain evidence="2 3">KNDSW-TSA6</strain>
    </source>
</reference>
<organism evidence="2 3">
    <name type="scientific">Acidovorax kalamii</name>
    <dbReference type="NCBI Taxonomy" id="2004485"/>
    <lineage>
        <taxon>Bacteria</taxon>
        <taxon>Pseudomonadati</taxon>
        <taxon>Pseudomonadota</taxon>
        <taxon>Betaproteobacteria</taxon>
        <taxon>Burkholderiales</taxon>
        <taxon>Comamonadaceae</taxon>
        <taxon>Acidovorax</taxon>
    </lineage>
</organism>
<evidence type="ECO:0000313" key="2">
    <source>
        <dbReference type="EMBL" id="OYD48651.1"/>
    </source>
</evidence>
<sequence>MSVERRVASDRRSGKDRRETEAGPPTNFERRRTVEARQPELTELHLSEDELKALGFAPGKSAPQK</sequence>
<dbReference type="Proteomes" id="UP000215441">
    <property type="component" value="Unassembled WGS sequence"/>
</dbReference>
<name>A0A235EI16_9BURK</name>
<accession>A0A235EI16</accession>
<gene>
    <name evidence="2" type="ORF">CBY09_17615</name>
</gene>
<dbReference type="OrthoDB" id="8821332at2"/>
<dbReference type="AlphaFoldDB" id="A0A235EI16"/>
<feature type="region of interest" description="Disordered" evidence="1">
    <location>
        <begin position="1"/>
        <end position="65"/>
    </location>
</feature>